<feature type="non-terminal residue" evidence="2">
    <location>
        <position position="1"/>
    </location>
</feature>
<evidence type="ECO:0000256" key="1">
    <source>
        <dbReference type="SAM" id="MobiDB-lite"/>
    </source>
</evidence>
<reference evidence="2 3" key="1">
    <citation type="submission" date="2019-03" db="EMBL/GenBank/DDBJ databases">
        <title>Single cell metagenomics reveals metabolic interactions within the superorganism composed of flagellate Streblomastix strix and complex community of Bacteroidetes bacteria on its surface.</title>
        <authorList>
            <person name="Treitli S.C."/>
            <person name="Kolisko M."/>
            <person name="Husnik F."/>
            <person name="Keeling P."/>
            <person name="Hampl V."/>
        </authorList>
    </citation>
    <scope>NUCLEOTIDE SEQUENCE [LARGE SCALE GENOMIC DNA]</scope>
    <source>
        <strain evidence="2">ST1C</strain>
    </source>
</reference>
<dbReference type="EMBL" id="SNRW01017800">
    <property type="protein sequence ID" value="KAA6367961.1"/>
    <property type="molecule type" value="Genomic_DNA"/>
</dbReference>
<feature type="compositionally biased region" description="Polar residues" evidence="1">
    <location>
        <begin position="104"/>
        <end position="113"/>
    </location>
</feature>
<feature type="compositionally biased region" description="Acidic residues" evidence="1">
    <location>
        <begin position="131"/>
        <end position="140"/>
    </location>
</feature>
<feature type="region of interest" description="Disordered" evidence="1">
    <location>
        <begin position="82"/>
        <end position="152"/>
    </location>
</feature>
<protein>
    <submittedName>
        <fullName evidence="2">Uncharacterized protein</fullName>
    </submittedName>
</protein>
<proteinExistence type="predicted"/>
<comment type="caution">
    <text evidence="2">The sequence shown here is derived from an EMBL/GenBank/DDBJ whole genome shotgun (WGS) entry which is preliminary data.</text>
</comment>
<sequence length="152" mass="17680">NGVKKDVINEMRKLTPEKANEAKIEFDTLKPKEGKGKVLLNLSKNLIARSNNLSETQIDDLNKEIFKNKSNLLEKENVTWLLEPKGFENKKSNQNEQGDDEQESCPQQHINNQHGEKKKKSKKKKKKEKEEDSDDSDEYTIDMKPAKRKRNE</sequence>
<organism evidence="2 3">
    <name type="scientific">Streblomastix strix</name>
    <dbReference type="NCBI Taxonomy" id="222440"/>
    <lineage>
        <taxon>Eukaryota</taxon>
        <taxon>Metamonada</taxon>
        <taxon>Preaxostyla</taxon>
        <taxon>Oxymonadida</taxon>
        <taxon>Streblomastigidae</taxon>
        <taxon>Streblomastix</taxon>
    </lineage>
</organism>
<gene>
    <name evidence="2" type="ORF">EZS28_036511</name>
</gene>
<dbReference type="AlphaFoldDB" id="A0A5J4UDF9"/>
<accession>A0A5J4UDF9</accession>
<name>A0A5J4UDF9_9EUKA</name>
<dbReference type="Proteomes" id="UP000324800">
    <property type="component" value="Unassembled WGS sequence"/>
</dbReference>
<feature type="compositionally biased region" description="Basic residues" evidence="1">
    <location>
        <begin position="116"/>
        <end position="127"/>
    </location>
</feature>
<evidence type="ECO:0000313" key="3">
    <source>
        <dbReference type="Proteomes" id="UP000324800"/>
    </source>
</evidence>
<evidence type="ECO:0000313" key="2">
    <source>
        <dbReference type="EMBL" id="KAA6367961.1"/>
    </source>
</evidence>